<comment type="caution">
    <text evidence="1">The sequence shown here is derived from an EMBL/GenBank/DDBJ whole genome shotgun (WGS) entry which is preliminary data.</text>
</comment>
<dbReference type="AlphaFoldDB" id="A0A1Y3LHA2"/>
<name>A0A1Y3LHA2_PSEPU</name>
<dbReference type="EMBL" id="NFSB01000070">
    <property type="protein sequence ID" value="OUM34473.1"/>
    <property type="molecule type" value="Genomic_DNA"/>
</dbReference>
<organism evidence="1 2">
    <name type="scientific">Pseudomonas putida</name>
    <name type="common">Arthrobacter siderocapsulatus</name>
    <dbReference type="NCBI Taxonomy" id="303"/>
    <lineage>
        <taxon>Bacteria</taxon>
        <taxon>Pseudomonadati</taxon>
        <taxon>Pseudomonadota</taxon>
        <taxon>Gammaproteobacteria</taxon>
        <taxon>Pseudomonadales</taxon>
        <taxon>Pseudomonadaceae</taxon>
        <taxon>Pseudomonas</taxon>
    </lineage>
</organism>
<proteinExistence type="predicted"/>
<dbReference type="Proteomes" id="UP000196082">
    <property type="component" value="Unassembled WGS sequence"/>
</dbReference>
<gene>
    <name evidence="1" type="ORF">B8W72_10730</name>
</gene>
<evidence type="ECO:0000313" key="2">
    <source>
        <dbReference type="Proteomes" id="UP000196082"/>
    </source>
</evidence>
<accession>A0A1Y3LHA2</accession>
<reference evidence="1 2" key="1">
    <citation type="submission" date="2017-05" db="EMBL/GenBank/DDBJ databases">
        <title>Whole genome sequence of Pseudomonas putida isolate 1312 commercialized as a biostimulant.</title>
        <authorList>
            <person name="Crovadore J."/>
            <person name="Blanc P."/>
            <person name="Chablais R."/>
            <person name="Cochard B."/>
            <person name="Grizard D."/>
            <person name="Lefort F."/>
        </authorList>
    </citation>
    <scope>NUCLEOTIDE SEQUENCE [LARGE SCALE GENOMIC DNA]</scope>
    <source>
        <strain evidence="1 2">1312</strain>
    </source>
</reference>
<protein>
    <submittedName>
        <fullName evidence="1">Uncharacterized protein</fullName>
    </submittedName>
</protein>
<evidence type="ECO:0000313" key="1">
    <source>
        <dbReference type="EMBL" id="OUM34473.1"/>
    </source>
</evidence>
<sequence>MTDIPSLLQWFEGCQTPLHQLFSVPAWHYIRRAAATAKLAFIHVRSQRINLKSRRVRVGLALLCQLISAGAAISQG</sequence>